<accession>L7LHN9</accession>
<keyword evidence="2" id="KW-1185">Reference proteome</keyword>
<dbReference type="EMBL" id="BANU01000010">
    <property type="protein sequence ID" value="GAC60630.1"/>
    <property type="molecule type" value="Genomic_DNA"/>
</dbReference>
<proteinExistence type="predicted"/>
<name>L7LHN9_9ACTN</name>
<gene>
    <name evidence="1" type="ORF">GSI01S_10_02230</name>
</gene>
<protein>
    <submittedName>
        <fullName evidence="1">Uncharacterized protein</fullName>
    </submittedName>
</protein>
<comment type="caution">
    <text evidence="1">The sequence shown here is derived from an EMBL/GenBank/DDBJ whole genome shotgun (WGS) entry which is preliminary data.</text>
</comment>
<reference evidence="1 2" key="1">
    <citation type="submission" date="2012-12" db="EMBL/GenBank/DDBJ databases">
        <title>Whole genome shotgun sequence of Gordonia sihwensis NBRC 108236.</title>
        <authorList>
            <person name="Yoshida I."/>
            <person name="Hosoyama A."/>
            <person name="Tsuchikane K."/>
            <person name="Ando Y."/>
            <person name="Baba S."/>
            <person name="Ohji S."/>
            <person name="Hamada M."/>
            <person name="Tamura T."/>
            <person name="Yamazoe A."/>
            <person name="Yamazaki S."/>
            <person name="Fujita N."/>
        </authorList>
    </citation>
    <scope>NUCLEOTIDE SEQUENCE [LARGE SCALE GENOMIC DNA]</scope>
    <source>
        <strain evidence="1 2">NBRC 108236</strain>
    </source>
</reference>
<sequence>MTALITARSSRVRARVASSIHYDWTCMCGTTLTGHGDHTAFVQRVLDHTDHCIESDQEDA</sequence>
<evidence type="ECO:0000313" key="1">
    <source>
        <dbReference type="EMBL" id="GAC60630.1"/>
    </source>
</evidence>
<dbReference type="Proteomes" id="UP000035083">
    <property type="component" value="Unassembled WGS sequence"/>
</dbReference>
<dbReference type="RefSeq" id="WP_006896012.1">
    <property type="nucleotide sequence ID" value="NZ_BANU01000010.1"/>
</dbReference>
<organism evidence="1 2">
    <name type="scientific">Gordonia sihwensis NBRC 108236</name>
    <dbReference type="NCBI Taxonomy" id="1223544"/>
    <lineage>
        <taxon>Bacteria</taxon>
        <taxon>Bacillati</taxon>
        <taxon>Actinomycetota</taxon>
        <taxon>Actinomycetes</taxon>
        <taxon>Mycobacteriales</taxon>
        <taxon>Gordoniaceae</taxon>
        <taxon>Gordonia</taxon>
    </lineage>
</organism>
<evidence type="ECO:0000313" key="2">
    <source>
        <dbReference type="Proteomes" id="UP000035083"/>
    </source>
</evidence>
<dbReference type="AlphaFoldDB" id="L7LHN9"/>